<name>A0A671KTR0_9TELE</name>
<dbReference type="Proteomes" id="UP000472260">
    <property type="component" value="Unassembled WGS sequence"/>
</dbReference>
<evidence type="ECO:0000259" key="1">
    <source>
        <dbReference type="PROSITE" id="PS50878"/>
    </source>
</evidence>
<accession>A0A671KTR0</accession>
<protein>
    <recommendedName>
        <fullName evidence="1">Reverse transcriptase domain-containing protein</fullName>
    </recommendedName>
</protein>
<keyword evidence="3" id="KW-1185">Reference proteome</keyword>
<sequence length="184" mass="20594">MKNLMGMEGDKSDMVSQDQNIMQPFDTIEHCRLLHSLADLHVRRPLWLIVRSYLSNREQRVKWGSCVSNSFPVSAGVPQGGLLSPLLFVICINSLDSYLPPSVIPVKYADDLTITEFLMGSLPGLTQKALDSVVEWGQEFTLAMNGVKTVDMTLTLHTHTATLPWNTHFSTCGHIPTQNALWLR</sequence>
<dbReference type="AlphaFoldDB" id="A0A671KTR0"/>
<reference evidence="2" key="1">
    <citation type="submission" date="2025-08" db="UniProtKB">
        <authorList>
            <consortium name="Ensembl"/>
        </authorList>
    </citation>
    <scope>IDENTIFICATION</scope>
</reference>
<proteinExistence type="predicted"/>
<dbReference type="Pfam" id="PF00078">
    <property type="entry name" value="RVT_1"/>
    <property type="match status" value="1"/>
</dbReference>
<evidence type="ECO:0000313" key="3">
    <source>
        <dbReference type="Proteomes" id="UP000472260"/>
    </source>
</evidence>
<dbReference type="PANTHER" id="PTHR33332">
    <property type="entry name" value="REVERSE TRANSCRIPTASE DOMAIN-CONTAINING PROTEIN"/>
    <property type="match status" value="1"/>
</dbReference>
<reference evidence="2" key="2">
    <citation type="submission" date="2025-09" db="UniProtKB">
        <authorList>
            <consortium name="Ensembl"/>
        </authorList>
    </citation>
    <scope>IDENTIFICATION</scope>
</reference>
<dbReference type="InterPro" id="IPR000477">
    <property type="entry name" value="RT_dom"/>
</dbReference>
<feature type="domain" description="Reverse transcriptase" evidence="1">
    <location>
        <begin position="1"/>
        <end position="184"/>
    </location>
</feature>
<evidence type="ECO:0000313" key="2">
    <source>
        <dbReference type="Ensembl" id="ENSSANP00000008937.1"/>
    </source>
</evidence>
<dbReference type="PROSITE" id="PS50878">
    <property type="entry name" value="RT_POL"/>
    <property type="match status" value="1"/>
</dbReference>
<dbReference type="Ensembl" id="ENSSANT00000009571.1">
    <property type="protein sequence ID" value="ENSSANP00000008937.1"/>
    <property type="gene ID" value="ENSSANG00000005000.1"/>
</dbReference>
<organism evidence="2 3">
    <name type="scientific">Sinocyclocheilus anshuiensis</name>
    <dbReference type="NCBI Taxonomy" id="1608454"/>
    <lineage>
        <taxon>Eukaryota</taxon>
        <taxon>Metazoa</taxon>
        <taxon>Chordata</taxon>
        <taxon>Craniata</taxon>
        <taxon>Vertebrata</taxon>
        <taxon>Euteleostomi</taxon>
        <taxon>Actinopterygii</taxon>
        <taxon>Neopterygii</taxon>
        <taxon>Teleostei</taxon>
        <taxon>Ostariophysi</taxon>
        <taxon>Cypriniformes</taxon>
        <taxon>Cyprinidae</taxon>
        <taxon>Cyprininae</taxon>
        <taxon>Sinocyclocheilus</taxon>
    </lineage>
</organism>